<gene>
    <name evidence="2" type="ORF">AVDCRST_MAG42-2019</name>
</gene>
<feature type="region of interest" description="Disordered" evidence="1">
    <location>
        <begin position="1"/>
        <end position="30"/>
    </location>
</feature>
<evidence type="ECO:0000256" key="1">
    <source>
        <dbReference type="SAM" id="MobiDB-lite"/>
    </source>
</evidence>
<protein>
    <submittedName>
        <fullName evidence="2">Uncharacterized protein</fullName>
    </submittedName>
</protein>
<dbReference type="EMBL" id="CADCTA010000074">
    <property type="protein sequence ID" value="CAA9246890.1"/>
    <property type="molecule type" value="Genomic_DNA"/>
</dbReference>
<organism evidence="2">
    <name type="scientific">uncultured Chthoniobacterales bacterium</name>
    <dbReference type="NCBI Taxonomy" id="1836801"/>
    <lineage>
        <taxon>Bacteria</taxon>
        <taxon>Pseudomonadati</taxon>
        <taxon>Verrucomicrobiota</taxon>
        <taxon>Spartobacteria</taxon>
        <taxon>Chthoniobacterales</taxon>
        <taxon>environmental samples</taxon>
    </lineage>
</organism>
<evidence type="ECO:0000313" key="2">
    <source>
        <dbReference type="EMBL" id="CAA9246890.1"/>
    </source>
</evidence>
<reference evidence="2" key="1">
    <citation type="submission" date="2020-02" db="EMBL/GenBank/DDBJ databases">
        <authorList>
            <person name="Meier V. D."/>
        </authorList>
    </citation>
    <scope>NUCLEOTIDE SEQUENCE</scope>
    <source>
        <strain evidence="2">AVDCRST_MAG42</strain>
    </source>
</reference>
<feature type="non-terminal residue" evidence="2">
    <location>
        <position position="1"/>
    </location>
</feature>
<sequence>VLRRVLRRSACESGGIPPHSKTLSRRSNTRRRLRFGVRRYSAAFRAYAV</sequence>
<accession>A0A6J4IBY2</accession>
<proteinExistence type="predicted"/>
<feature type="non-terminal residue" evidence="2">
    <location>
        <position position="49"/>
    </location>
</feature>
<dbReference type="AlphaFoldDB" id="A0A6J4IBY2"/>
<name>A0A6J4IBY2_9BACT</name>